<proteinExistence type="predicted"/>
<dbReference type="Proteomes" id="UP000324222">
    <property type="component" value="Unassembled WGS sequence"/>
</dbReference>
<name>A0A5B7I318_PORTR</name>
<comment type="caution">
    <text evidence="2">The sequence shown here is derived from an EMBL/GenBank/DDBJ whole genome shotgun (WGS) entry which is preliminary data.</text>
</comment>
<protein>
    <submittedName>
        <fullName evidence="2">Uncharacterized protein</fullName>
    </submittedName>
</protein>
<sequence>MALRYGVGGGLVGGEMDLAAEMREQDSEARQCSQGHDGAVELREGYSSDGNEKGLKEPPLRYR</sequence>
<evidence type="ECO:0000256" key="1">
    <source>
        <dbReference type="SAM" id="MobiDB-lite"/>
    </source>
</evidence>
<gene>
    <name evidence="2" type="ORF">E2C01_072623</name>
</gene>
<evidence type="ECO:0000313" key="2">
    <source>
        <dbReference type="EMBL" id="MPC78142.1"/>
    </source>
</evidence>
<dbReference type="EMBL" id="VSRR010047688">
    <property type="protein sequence ID" value="MPC78142.1"/>
    <property type="molecule type" value="Genomic_DNA"/>
</dbReference>
<accession>A0A5B7I318</accession>
<dbReference type="AlphaFoldDB" id="A0A5B7I318"/>
<feature type="region of interest" description="Disordered" evidence="1">
    <location>
        <begin position="42"/>
        <end position="63"/>
    </location>
</feature>
<keyword evidence="3" id="KW-1185">Reference proteome</keyword>
<reference evidence="2 3" key="1">
    <citation type="submission" date="2019-05" db="EMBL/GenBank/DDBJ databases">
        <title>Another draft genome of Portunus trituberculatus and its Hox gene families provides insights of decapod evolution.</title>
        <authorList>
            <person name="Jeong J.-H."/>
            <person name="Song I."/>
            <person name="Kim S."/>
            <person name="Choi T."/>
            <person name="Kim D."/>
            <person name="Ryu S."/>
            <person name="Kim W."/>
        </authorList>
    </citation>
    <scope>NUCLEOTIDE SEQUENCE [LARGE SCALE GENOMIC DNA]</scope>
    <source>
        <tissue evidence="2">Muscle</tissue>
    </source>
</reference>
<evidence type="ECO:0000313" key="3">
    <source>
        <dbReference type="Proteomes" id="UP000324222"/>
    </source>
</evidence>
<organism evidence="2 3">
    <name type="scientific">Portunus trituberculatus</name>
    <name type="common">Swimming crab</name>
    <name type="synonym">Neptunus trituberculatus</name>
    <dbReference type="NCBI Taxonomy" id="210409"/>
    <lineage>
        <taxon>Eukaryota</taxon>
        <taxon>Metazoa</taxon>
        <taxon>Ecdysozoa</taxon>
        <taxon>Arthropoda</taxon>
        <taxon>Crustacea</taxon>
        <taxon>Multicrustacea</taxon>
        <taxon>Malacostraca</taxon>
        <taxon>Eumalacostraca</taxon>
        <taxon>Eucarida</taxon>
        <taxon>Decapoda</taxon>
        <taxon>Pleocyemata</taxon>
        <taxon>Brachyura</taxon>
        <taxon>Eubrachyura</taxon>
        <taxon>Portunoidea</taxon>
        <taxon>Portunidae</taxon>
        <taxon>Portuninae</taxon>
        <taxon>Portunus</taxon>
    </lineage>
</organism>